<dbReference type="PANTHER" id="PTHR47642">
    <property type="entry name" value="ATP-DEPENDENT DNA HELICASE"/>
    <property type="match status" value="1"/>
</dbReference>
<dbReference type="InterPro" id="IPR051055">
    <property type="entry name" value="PIF1_helicase"/>
</dbReference>
<protein>
    <recommendedName>
        <fullName evidence="3">ATP-dependent DNA helicase</fullName>
    </recommendedName>
</protein>
<dbReference type="OrthoDB" id="10071389at2759"/>
<dbReference type="Pfam" id="PF13245">
    <property type="entry name" value="AAA_19"/>
    <property type="match status" value="1"/>
</dbReference>
<dbReference type="SUPFAM" id="SSF52540">
    <property type="entry name" value="P-loop containing nucleoside triphosphate hydrolases"/>
    <property type="match status" value="1"/>
</dbReference>
<dbReference type="EnsemblMetazoa" id="Aqu2.1.35415_001">
    <property type="protein sequence ID" value="Aqu2.1.35415_001"/>
    <property type="gene ID" value="Aqu2.1.35415"/>
</dbReference>
<name>A0A1X7V572_AMPQE</name>
<dbReference type="AlphaFoldDB" id="A0A1X7V572"/>
<accession>A0A1X7V572</accession>
<evidence type="ECO:0008006" key="3">
    <source>
        <dbReference type="Google" id="ProtNLM"/>
    </source>
</evidence>
<dbReference type="InterPro" id="IPR027417">
    <property type="entry name" value="P-loop_NTPase"/>
</dbReference>
<reference evidence="2" key="1">
    <citation type="submission" date="2017-05" db="UniProtKB">
        <authorList>
            <consortium name="EnsemblMetazoa"/>
        </authorList>
    </citation>
    <scope>IDENTIFICATION</scope>
</reference>
<dbReference type="Gene3D" id="3.40.50.300">
    <property type="entry name" value="P-loop containing nucleotide triphosphate hydrolases"/>
    <property type="match status" value="1"/>
</dbReference>
<dbReference type="InParanoid" id="A0A1X7V572"/>
<evidence type="ECO:0000256" key="1">
    <source>
        <dbReference type="SAM" id="MobiDB-lite"/>
    </source>
</evidence>
<evidence type="ECO:0000313" key="2">
    <source>
        <dbReference type="EnsemblMetazoa" id="Aqu2.1.35415_001"/>
    </source>
</evidence>
<proteinExistence type="predicted"/>
<feature type="region of interest" description="Disordered" evidence="1">
    <location>
        <begin position="1"/>
        <end position="34"/>
    </location>
</feature>
<sequence>MNTGDDDVFNPGPLERYQSRPDGEPYDTALRPDDNNDYQNLCCQNIEQNIGDMEDALTLDSISRRHFSNSEFEATITSLNDSQRVPYEKVLEYSRAVHDFQMRTRESLPSPFRMFITGGAGTGKSHVISVIKKHLERAYIGAGNACILMAPTGVAAFNIGGLTIHQALSLSVEHGNSTDYRKLGAERLKELRQSWKLCEHHNNR</sequence>
<organism evidence="2">
    <name type="scientific">Amphimedon queenslandica</name>
    <name type="common">Sponge</name>
    <dbReference type="NCBI Taxonomy" id="400682"/>
    <lineage>
        <taxon>Eukaryota</taxon>
        <taxon>Metazoa</taxon>
        <taxon>Porifera</taxon>
        <taxon>Demospongiae</taxon>
        <taxon>Heteroscleromorpha</taxon>
        <taxon>Haplosclerida</taxon>
        <taxon>Niphatidae</taxon>
        <taxon>Amphimedon</taxon>
    </lineage>
</organism>